<reference evidence="2 3" key="1">
    <citation type="submission" date="2012-04" db="EMBL/GenBank/DDBJ databases">
        <title>The Genome Sequence of Bacillus cereus HuA4-10.</title>
        <authorList>
            <consortium name="The Broad Institute Genome Sequencing Platform"/>
            <consortium name="The Broad Institute Genome Sequencing Center for Infectious Disease"/>
            <person name="Feldgarden M."/>
            <person name="Van der Auwera G.A."/>
            <person name="Mahillon J."/>
            <person name="Duprez V."/>
            <person name="Timmery S."/>
            <person name="Mattelet C."/>
            <person name="Dierick K."/>
            <person name="Sun M."/>
            <person name="Yu Z."/>
            <person name="Zhu L."/>
            <person name="Hu X."/>
            <person name="Shank E.B."/>
            <person name="Swiecicka I."/>
            <person name="Hansen B.M."/>
            <person name="Andrup L."/>
            <person name="Young S.K."/>
            <person name="Zeng Q."/>
            <person name="Gargeya S."/>
            <person name="Fitzgerald M."/>
            <person name="Haas B."/>
            <person name="Abouelleil A."/>
            <person name="Alvarado L."/>
            <person name="Arachchi H.M."/>
            <person name="Berlin A."/>
            <person name="Chapman S.B."/>
            <person name="Goldberg J."/>
            <person name="Griggs A."/>
            <person name="Gujja S."/>
            <person name="Hansen M."/>
            <person name="Howarth C."/>
            <person name="Imamovic A."/>
            <person name="Larimer J."/>
            <person name="McCowen C."/>
            <person name="Montmayeur A."/>
            <person name="Murphy C."/>
            <person name="Neiman D."/>
            <person name="Pearson M."/>
            <person name="Priest M."/>
            <person name="Roberts A."/>
            <person name="Saif S."/>
            <person name="Shea T."/>
            <person name="Sisk P."/>
            <person name="Sykes S."/>
            <person name="Wortman J."/>
            <person name="Nusbaum C."/>
            <person name="Birren B."/>
        </authorList>
    </citation>
    <scope>NUCLEOTIDE SEQUENCE [LARGE SCALE GENOMIC DNA]</scope>
    <source>
        <strain evidence="2 3">HuA4-10</strain>
    </source>
</reference>
<keyword evidence="1" id="KW-0472">Membrane</keyword>
<feature type="transmembrane region" description="Helical" evidence="1">
    <location>
        <begin position="6"/>
        <end position="36"/>
    </location>
</feature>
<evidence type="ECO:0000313" key="2">
    <source>
        <dbReference type="EMBL" id="EJQ71289.1"/>
    </source>
</evidence>
<accession>J8D547</accession>
<dbReference type="RefSeq" id="WP_002151878.1">
    <property type="nucleotide sequence ID" value="NZ_JH792152.1"/>
</dbReference>
<dbReference type="HOGENOM" id="CLU_198042_0_0_9"/>
<organism evidence="2 3">
    <name type="scientific">Bacillus cereus HuA4-10</name>
    <dbReference type="NCBI Taxonomy" id="1053206"/>
    <lineage>
        <taxon>Bacteria</taxon>
        <taxon>Bacillati</taxon>
        <taxon>Bacillota</taxon>
        <taxon>Bacilli</taxon>
        <taxon>Bacillales</taxon>
        <taxon>Bacillaceae</taxon>
        <taxon>Bacillus</taxon>
        <taxon>Bacillus cereus group</taxon>
    </lineage>
</organism>
<dbReference type="AlphaFoldDB" id="J8D547"/>
<dbReference type="Proteomes" id="UP000006977">
    <property type="component" value="Unassembled WGS sequence"/>
</dbReference>
<sequence>MRTLDIIVLVVIALVFWNVITLHTLGTLVLIIGFIIAIGIGAYFLSHIVLSFLVLFTTIVGIIMIVCLITYGTINPT</sequence>
<comment type="caution">
    <text evidence="2">The sequence shown here is derived from an EMBL/GenBank/DDBJ whole genome shotgun (WGS) entry which is preliminary data.</text>
</comment>
<keyword evidence="1" id="KW-0812">Transmembrane</keyword>
<keyword evidence="1" id="KW-1133">Transmembrane helix</keyword>
<gene>
    <name evidence="2" type="ORF">IGC_05683</name>
</gene>
<name>J8D547_BACCE</name>
<proteinExistence type="predicted"/>
<feature type="transmembrane region" description="Helical" evidence="1">
    <location>
        <begin position="48"/>
        <end position="74"/>
    </location>
</feature>
<evidence type="ECO:0000313" key="3">
    <source>
        <dbReference type="Proteomes" id="UP000006977"/>
    </source>
</evidence>
<dbReference type="EMBL" id="AHEA01000058">
    <property type="protein sequence ID" value="EJQ71289.1"/>
    <property type="molecule type" value="Genomic_DNA"/>
</dbReference>
<protein>
    <submittedName>
        <fullName evidence="2">Uncharacterized protein</fullName>
    </submittedName>
</protein>
<evidence type="ECO:0000256" key="1">
    <source>
        <dbReference type="SAM" id="Phobius"/>
    </source>
</evidence>